<name>A0A8A0RQF4_9FIRM</name>
<dbReference type="Proteomes" id="UP000662904">
    <property type="component" value="Chromosome"/>
</dbReference>
<evidence type="ECO:0000313" key="3">
    <source>
        <dbReference type="Proteomes" id="UP000662904"/>
    </source>
</evidence>
<gene>
    <name evidence="2" type="primary">ymdB_1</name>
    <name evidence="2" type="ORF">H0A61_02004</name>
</gene>
<dbReference type="CDD" id="cd02908">
    <property type="entry name" value="Macro_OAADPr_deacetylase"/>
    <property type="match status" value="1"/>
</dbReference>
<dbReference type="KEGG" id="kme:H0A61_02004"/>
<dbReference type="GO" id="GO:0016787">
    <property type="term" value="F:hydrolase activity"/>
    <property type="evidence" value="ECO:0007669"/>
    <property type="project" value="UniProtKB-KW"/>
</dbReference>
<protein>
    <submittedName>
        <fullName evidence="2">O-acetyl-ADP-ribose deacetylase</fullName>
        <ecNumber evidence="2">3.5.1.-</ecNumber>
    </submittedName>
</protein>
<dbReference type="InterPro" id="IPR043472">
    <property type="entry name" value="Macro_dom-like"/>
</dbReference>
<reference evidence="2" key="1">
    <citation type="submission" date="2020-07" db="EMBL/GenBank/DDBJ databases">
        <title>Koleobacter methoxysyntrophicus gen. nov., sp. nov., a novel anaerobic bacterium isolated from deep subsurface oil field and proposal of Koleobacterales ord. nov. in the phylum Firmicutes.</title>
        <authorList>
            <person name="Sakamoto S."/>
            <person name="Tamaki H."/>
        </authorList>
    </citation>
    <scope>NUCLEOTIDE SEQUENCE</scope>
    <source>
        <strain evidence="2">NRmbB1</strain>
    </source>
</reference>
<dbReference type="EC" id="3.5.1.-" evidence="2"/>
<feature type="domain" description="Macro" evidence="1">
    <location>
        <begin position="1"/>
        <end position="178"/>
    </location>
</feature>
<evidence type="ECO:0000313" key="2">
    <source>
        <dbReference type="EMBL" id="QSQ09627.1"/>
    </source>
</evidence>
<dbReference type="AlphaFoldDB" id="A0A8A0RQF4"/>
<dbReference type="RefSeq" id="WP_206706977.1">
    <property type="nucleotide sequence ID" value="NZ_CP059066.1"/>
</dbReference>
<organism evidence="2 3">
    <name type="scientific">Koleobacter methoxysyntrophicus</name>
    <dbReference type="NCBI Taxonomy" id="2751313"/>
    <lineage>
        <taxon>Bacteria</taxon>
        <taxon>Bacillati</taxon>
        <taxon>Bacillota</taxon>
        <taxon>Clostridia</taxon>
        <taxon>Koleobacterales</taxon>
        <taxon>Koleobacteraceae</taxon>
        <taxon>Koleobacter</taxon>
    </lineage>
</organism>
<evidence type="ECO:0000259" key="1">
    <source>
        <dbReference type="PROSITE" id="PS51154"/>
    </source>
</evidence>
<dbReference type="EMBL" id="CP059066">
    <property type="protein sequence ID" value="QSQ09627.1"/>
    <property type="molecule type" value="Genomic_DNA"/>
</dbReference>
<dbReference type="SUPFAM" id="SSF52949">
    <property type="entry name" value="Macro domain-like"/>
    <property type="match status" value="1"/>
</dbReference>
<dbReference type="SMART" id="SM00506">
    <property type="entry name" value="A1pp"/>
    <property type="match status" value="1"/>
</dbReference>
<dbReference type="PANTHER" id="PTHR11106:SF27">
    <property type="entry name" value="MACRO DOMAIN-CONTAINING PROTEIN"/>
    <property type="match status" value="1"/>
</dbReference>
<dbReference type="PROSITE" id="PS51154">
    <property type="entry name" value="MACRO"/>
    <property type="match status" value="1"/>
</dbReference>
<dbReference type="Pfam" id="PF01661">
    <property type="entry name" value="Macro"/>
    <property type="match status" value="1"/>
</dbReference>
<dbReference type="Gene3D" id="3.40.220.10">
    <property type="entry name" value="Leucine Aminopeptidase, subunit E, domain 1"/>
    <property type="match status" value="1"/>
</dbReference>
<dbReference type="InterPro" id="IPR002589">
    <property type="entry name" value="Macro_dom"/>
</dbReference>
<sequence>MSKLKKQIGNSILELITGNIVEQDTDAVVNAANKRLAPGGGVAGAIHRAAGPGLWEECKKLGGCETGEAKITSGHGLKAKYIIHTVGPVYSGSSRDPVDLKNSYLNSLKLASENGIKSISFPSISTGAFGYPTEPASRIALQTVIEYLKSHPEIELVRFVLFSQEDYSIYKKALDEILNE</sequence>
<keyword evidence="2" id="KW-0378">Hydrolase</keyword>
<keyword evidence="3" id="KW-1185">Reference proteome</keyword>
<proteinExistence type="predicted"/>
<dbReference type="PANTHER" id="PTHR11106">
    <property type="entry name" value="GANGLIOSIDE INDUCED DIFFERENTIATION ASSOCIATED PROTEIN 2-RELATED"/>
    <property type="match status" value="1"/>
</dbReference>
<accession>A0A8A0RQF4</accession>